<organism evidence="2 3">
    <name type="scientific">Lepidopterella palustris CBS 459.81</name>
    <dbReference type="NCBI Taxonomy" id="1314670"/>
    <lineage>
        <taxon>Eukaryota</taxon>
        <taxon>Fungi</taxon>
        <taxon>Dikarya</taxon>
        <taxon>Ascomycota</taxon>
        <taxon>Pezizomycotina</taxon>
        <taxon>Dothideomycetes</taxon>
        <taxon>Pleosporomycetidae</taxon>
        <taxon>Mytilinidiales</taxon>
        <taxon>Argynnaceae</taxon>
        <taxon>Lepidopterella</taxon>
    </lineage>
</organism>
<dbReference type="PANTHER" id="PTHR47534">
    <property type="entry name" value="YALI0E05731P"/>
    <property type="match status" value="1"/>
</dbReference>
<dbReference type="InterPro" id="IPR052228">
    <property type="entry name" value="Sec_Metab_Biosynth_Oxidored"/>
</dbReference>
<dbReference type="InterPro" id="IPR036291">
    <property type="entry name" value="NAD(P)-bd_dom_sf"/>
</dbReference>
<accession>A0A8E2EIS4</accession>
<dbReference type="PANTHER" id="PTHR47534:SF3">
    <property type="entry name" value="ALCOHOL DEHYDROGENASE-LIKE C-TERMINAL DOMAIN-CONTAINING PROTEIN"/>
    <property type="match status" value="1"/>
</dbReference>
<sequence>MVPYKEIQSNNTSLPQSTSNLTAVFVGGTNGIGLGALRALTKHTDSPTIYIVGRSQSSLEKLISELKTLNKTGTFIPVHAADLTLVKDASQAANQIAKDAKKIDLLIMSPGYISAGREESSEELDKVTAIRFYSRMRFLVTLAPLLRASSSPRVITVLASGQEGQLWPDDFRLKDHYSLINAGGASSSMTTLFLEEFAKKPGNEKMSFVHIYPGMVGGTGLKITGLGPWLQRLVDWVVVPLMKLFGYTIEEAGERVLFAATSEKFRRVESGEGVGIQGQGVAKGSDGEAGSGVYLVQGDSSVITGGKALKKLREEGVGEKLYQHTMEELERIEK</sequence>
<dbReference type="GO" id="GO:0016491">
    <property type="term" value="F:oxidoreductase activity"/>
    <property type="evidence" value="ECO:0007669"/>
    <property type="project" value="UniProtKB-KW"/>
</dbReference>
<keyword evidence="1" id="KW-0560">Oxidoreductase</keyword>
<protein>
    <submittedName>
        <fullName evidence="2">NAD(P)-binding protein</fullName>
    </submittedName>
</protein>
<evidence type="ECO:0000313" key="2">
    <source>
        <dbReference type="EMBL" id="OCK84609.1"/>
    </source>
</evidence>
<dbReference type="OrthoDB" id="2898509at2759"/>
<dbReference type="InterPro" id="IPR002347">
    <property type="entry name" value="SDR_fam"/>
</dbReference>
<gene>
    <name evidence="2" type="ORF">K432DRAFT_320081</name>
</gene>
<dbReference type="SUPFAM" id="SSF51735">
    <property type="entry name" value="NAD(P)-binding Rossmann-fold domains"/>
    <property type="match status" value="1"/>
</dbReference>
<dbReference type="Gene3D" id="3.40.50.720">
    <property type="entry name" value="NAD(P)-binding Rossmann-like Domain"/>
    <property type="match status" value="1"/>
</dbReference>
<dbReference type="EMBL" id="KV744834">
    <property type="protein sequence ID" value="OCK84609.1"/>
    <property type="molecule type" value="Genomic_DNA"/>
</dbReference>
<feature type="non-terminal residue" evidence="2">
    <location>
        <position position="334"/>
    </location>
</feature>
<dbReference type="Proteomes" id="UP000250266">
    <property type="component" value="Unassembled WGS sequence"/>
</dbReference>
<keyword evidence="3" id="KW-1185">Reference proteome</keyword>
<name>A0A8E2EIS4_9PEZI</name>
<reference evidence="2 3" key="1">
    <citation type="journal article" date="2016" name="Nat. Commun.">
        <title>Ectomycorrhizal ecology is imprinted in the genome of the dominant symbiotic fungus Cenococcum geophilum.</title>
        <authorList>
            <consortium name="DOE Joint Genome Institute"/>
            <person name="Peter M."/>
            <person name="Kohler A."/>
            <person name="Ohm R.A."/>
            <person name="Kuo A."/>
            <person name="Krutzmann J."/>
            <person name="Morin E."/>
            <person name="Arend M."/>
            <person name="Barry K.W."/>
            <person name="Binder M."/>
            <person name="Choi C."/>
            <person name="Clum A."/>
            <person name="Copeland A."/>
            <person name="Grisel N."/>
            <person name="Haridas S."/>
            <person name="Kipfer T."/>
            <person name="LaButti K."/>
            <person name="Lindquist E."/>
            <person name="Lipzen A."/>
            <person name="Maire R."/>
            <person name="Meier B."/>
            <person name="Mihaltcheva S."/>
            <person name="Molinier V."/>
            <person name="Murat C."/>
            <person name="Poggeler S."/>
            <person name="Quandt C.A."/>
            <person name="Sperisen C."/>
            <person name="Tritt A."/>
            <person name="Tisserant E."/>
            <person name="Crous P.W."/>
            <person name="Henrissat B."/>
            <person name="Nehls U."/>
            <person name="Egli S."/>
            <person name="Spatafora J.W."/>
            <person name="Grigoriev I.V."/>
            <person name="Martin F.M."/>
        </authorList>
    </citation>
    <scope>NUCLEOTIDE SEQUENCE [LARGE SCALE GENOMIC DNA]</scope>
    <source>
        <strain evidence="2 3">CBS 459.81</strain>
    </source>
</reference>
<dbReference type="AlphaFoldDB" id="A0A8E2EIS4"/>
<dbReference type="Pfam" id="PF00106">
    <property type="entry name" value="adh_short"/>
    <property type="match status" value="1"/>
</dbReference>
<proteinExistence type="predicted"/>
<evidence type="ECO:0000313" key="3">
    <source>
        <dbReference type="Proteomes" id="UP000250266"/>
    </source>
</evidence>
<evidence type="ECO:0000256" key="1">
    <source>
        <dbReference type="ARBA" id="ARBA00023002"/>
    </source>
</evidence>